<comment type="caution">
    <text evidence="6">The sequence shown here is derived from an EMBL/GenBank/DDBJ whole genome shotgun (WGS) entry which is preliminary data.</text>
</comment>
<keyword evidence="7" id="KW-1185">Reference proteome</keyword>
<feature type="transmembrane region" description="Helical" evidence="4">
    <location>
        <begin position="266"/>
        <end position="283"/>
    </location>
</feature>
<reference evidence="7" key="1">
    <citation type="submission" date="2016-04" db="EMBL/GenBank/DDBJ databases">
        <authorList>
            <person name="Chen L."/>
            <person name="Zhuang W."/>
            <person name="Wang G."/>
        </authorList>
    </citation>
    <scope>NUCLEOTIDE SEQUENCE [LARGE SCALE GENOMIC DNA]</scope>
    <source>
        <strain evidence="7">208</strain>
    </source>
</reference>
<keyword evidence="4" id="KW-0812">Transmembrane</keyword>
<evidence type="ECO:0000313" key="6">
    <source>
        <dbReference type="EMBL" id="OQP49936.1"/>
    </source>
</evidence>
<evidence type="ECO:0000256" key="1">
    <source>
        <dbReference type="ARBA" id="ARBA00006739"/>
    </source>
</evidence>
<keyword evidence="4" id="KW-0472">Membrane</keyword>
<dbReference type="PANTHER" id="PTHR43179">
    <property type="entry name" value="RHAMNOSYLTRANSFERASE WBBL"/>
    <property type="match status" value="1"/>
</dbReference>
<dbReference type="InterPro" id="IPR029044">
    <property type="entry name" value="Nucleotide-diphossugar_trans"/>
</dbReference>
<comment type="similarity">
    <text evidence="1">Belongs to the glycosyltransferase 2 family.</text>
</comment>
<dbReference type="SUPFAM" id="SSF53448">
    <property type="entry name" value="Nucleotide-diphospho-sugar transferases"/>
    <property type="match status" value="1"/>
</dbReference>
<dbReference type="AlphaFoldDB" id="A0A1V9EUW0"/>
<dbReference type="STRING" id="550983.A4R26_30260"/>
<accession>A0A1V9EUW0</accession>
<dbReference type="GO" id="GO:0016757">
    <property type="term" value="F:glycosyltransferase activity"/>
    <property type="evidence" value="ECO:0007669"/>
    <property type="project" value="UniProtKB-KW"/>
</dbReference>
<evidence type="ECO:0000256" key="3">
    <source>
        <dbReference type="ARBA" id="ARBA00022679"/>
    </source>
</evidence>
<keyword evidence="4" id="KW-1133">Transmembrane helix</keyword>
<dbReference type="Gene3D" id="3.90.550.10">
    <property type="entry name" value="Spore Coat Polysaccharide Biosynthesis Protein SpsA, Chain A"/>
    <property type="match status" value="1"/>
</dbReference>
<evidence type="ECO:0000256" key="4">
    <source>
        <dbReference type="SAM" id="Phobius"/>
    </source>
</evidence>
<dbReference type="InterPro" id="IPR001173">
    <property type="entry name" value="Glyco_trans_2-like"/>
</dbReference>
<sequence>MKPDISIVIATWQRTELLARCLKALMNQHITANRFEVIIVTDGPDPQTVKYMKYWLNTYPGRLAVTCMSLPVKKGPAAARNAGWRKALGELIVFTDDDCVPQAGCLQQYWQAYIPYRYTAIAFSGQIKVPLPGIPTDYEMNTRRLEQARFVTANCACSRIALEQTGGLDEEFTMAWREDTALEFDLSEKNIPIIKVPTAVIVHPVRAASWGVSIKEQKKGMFNALLYKKHGWLYRKSRMERTPAYYYIITLMLLLALFFAFNNPVLTAACLAVWLSFTAWFAWKRLRNTSHDPAHITEMIFTSAIIPVLSVYWTIYGAIKFKTFFI</sequence>
<evidence type="ECO:0000256" key="2">
    <source>
        <dbReference type="ARBA" id="ARBA00022676"/>
    </source>
</evidence>
<evidence type="ECO:0000259" key="5">
    <source>
        <dbReference type="Pfam" id="PF00535"/>
    </source>
</evidence>
<feature type="transmembrane region" description="Helical" evidence="4">
    <location>
        <begin position="295"/>
        <end position="315"/>
    </location>
</feature>
<gene>
    <name evidence="6" type="ORF">A4R26_30260</name>
</gene>
<feature type="transmembrane region" description="Helical" evidence="4">
    <location>
        <begin position="244"/>
        <end position="260"/>
    </location>
</feature>
<dbReference type="CDD" id="cd00761">
    <property type="entry name" value="Glyco_tranf_GTA_type"/>
    <property type="match status" value="1"/>
</dbReference>
<dbReference type="RefSeq" id="WP_081170069.1">
    <property type="nucleotide sequence ID" value="NZ_LWBP01000224.1"/>
</dbReference>
<dbReference type="EMBL" id="LWBP01000224">
    <property type="protein sequence ID" value="OQP49936.1"/>
    <property type="molecule type" value="Genomic_DNA"/>
</dbReference>
<keyword evidence="2" id="KW-0328">Glycosyltransferase</keyword>
<dbReference type="PANTHER" id="PTHR43179:SF12">
    <property type="entry name" value="GALACTOFURANOSYLTRANSFERASE GLFT2"/>
    <property type="match status" value="1"/>
</dbReference>
<organism evidence="6 7">
    <name type="scientific">Niastella populi</name>
    <dbReference type="NCBI Taxonomy" id="550983"/>
    <lineage>
        <taxon>Bacteria</taxon>
        <taxon>Pseudomonadati</taxon>
        <taxon>Bacteroidota</taxon>
        <taxon>Chitinophagia</taxon>
        <taxon>Chitinophagales</taxon>
        <taxon>Chitinophagaceae</taxon>
        <taxon>Niastella</taxon>
    </lineage>
</organism>
<name>A0A1V9EUW0_9BACT</name>
<dbReference type="OrthoDB" id="9801954at2"/>
<evidence type="ECO:0000313" key="7">
    <source>
        <dbReference type="Proteomes" id="UP000192276"/>
    </source>
</evidence>
<protein>
    <recommendedName>
        <fullName evidence="5">Glycosyltransferase 2-like domain-containing protein</fullName>
    </recommendedName>
</protein>
<dbReference type="Pfam" id="PF00535">
    <property type="entry name" value="Glycos_transf_2"/>
    <property type="match status" value="1"/>
</dbReference>
<feature type="domain" description="Glycosyltransferase 2-like" evidence="5">
    <location>
        <begin position="6"/>
        <end position="119"/>
    </location>
</feature>
<proteinExistence type="inferred from homology"/>
<dbReference type="Proteomes" id="UP000192276">
    <property type="component" value="Unassembled WGS sequence"/>
</dbReference>
<keyword evidence="3" id="KW-0808">Transferase</keyword>